<evidence type="ECO:0000259" key="2">
    <source>
        <dbReference type="Pfam" id="PF24238"/>
    </source>
</evidence>
<dbReference type="Proteomes" id="UP000467249">
    <property type="component" value="Chromosome"/>
</dbReference>
<dbReference type="InterPro" id="IPR056271">
    <property type="entry name" value="CDGP_dom"/>
</dbReference>
<evidence type="ECO:0000313" key="4">
    <source>
        <dbReference type="Proteomes" id="UP000467249"/>
    </source>
</evidence>
<protein>
    <recommendedName>
        <fullName evidence="2">CDGP domain-containing protein</fullName>
    </recommendedName>
</protein>
<dbReference type="AlphaFoldDB" id="A0A6N4W6F5"/>
<dbReference type="KEGG" id="many:MANY_19460"/>
<feature type="domain" description="CDGP" evidence="2">
    <location>
        <begin position="30"/>
        <end position="115"/>
    </location>
</feature>
<accession>A0A6N4W6F5</accession>
<sequence>MAKRLATALAAAAASGAIAAPPANADVQPGCESIPWGFLGTQTRSICDGPLQADGSWVRFRMVWVPAHQVPVRTSCGTYICTTSGGYWQDEQVFEKVKYPVTPDTVVPGEPGWLPPTYTDAGGFTPINFG</sequence>
<gene>
    <name evidence="3" type="ORF">MANY_19460</name>
</gene>
<dbReference type="Pfam" id="PF24238">
    <property type="entry name" value="CDGP"/>
    <property type="match status" value="1"/>
</dbReference>
<feature type="chain" id="PRO_5038775822" description="CDGP domain-containing protein" evidence="1">
    <location>
        <begin position="20"/>
        <end position="130"/>
    </location>
</feature>
<feature type="signal peptide" evidence="1">
    <location>
        <begin position="1"/>
        <end position="19"/>
    </location>
</feature>
<evidence type="ECO:0000256" key="1">
    <source>
        <dbReference type="SAM" id="SignalP"/>
    </source>
</evidence>
<keyword evidence="1" id="KW-0732">Signal</keyword>
<name>A0A6N4W6F5_9MYCO</name>
<reference evidence="3 4" key="1">
    <citation type="journal article" date="2019" name="Emerg. Microbes Infect.">
        <title>Comprehensive subspecies identification of 175 nontuberculous mycobacteria species based on 7547 genomic profiles.</title>
        <authorList>
            <person name="Matsumoto Y."/>
            <person name="Kinjo T."/>
            <person name="Motooka D."/>
            <person name="Nabeya D."/>
            <person name="Jung N."/>
            <person name="Uechi K."/>
            <person name="Horii T."/>
            <person name="Iida T."/>
            <person name="Fujita J."/>
            <person name="Nakamura S."/>
        </authorList>
    </citation>
    <scope>NUCLEOTIDE SEQUENCE [LARGE SCALE GENOMIC DNA]</scope>
    <source>
        <strain evidence="3 4">JCM 30275</strain>
    </source>
</reference>
<evidence type="ECO:0000313" key="3">
    <source>
        <dbReference type="EMBL" id="BBZ76609.1"/>
    </source>
</evidence>
<dbReference type="EMBL" id="AP022620">
    <property type="protein sequence ID" value="BBZ76609.1"/>
    <property type="molecule type" value="Genomic_DNA"/>
</dbReference>
<keyword evidence="4" id="KW-1185">Reference proteome</keyword>
<proteinExistence type="predicted"/>
<organism evidence="3 4">
    <name type="scientific">Mycolicibacterium anyangense</name>
    <dbReference type="NCBI Taxonomy" id="1431246"/>
    <lineage>
        <taxon>Bacteria</taxon>
        <taxon>Bacillati</taxon>
        <taxon>Actinomycetota</taxon>
        <taxon>Actinomycetes</taxon>
        <taxon>Mycobacteriales</taxon>
        <taxon>Mycobacteriaceae</taxon>
        <taxon>Mycolicibacterium</taxon>
    </lineage>
</organism>